<dbReference type="InterPro" id="IPR043128">
    <property type="entry name" value="Rev_trsase/Diguanyl_cyclase"/>
</dbReference>
<name>A0A8S9SXT6_9CYAN</name>
<reference evidence="5" key="2">
    <citation type="submission" date="2019-11" db="EMBL/GenBank/DDBJ databases">
        <title>Improved Assembly of Tolypothrix boutellei genome.</title>
        <authorList>
            <person name="Sarangi A.N."/>
            <person name="Mukherjee M."/>
            <person name="Ghosh S."/>
            <person name="Singh D."/>
            <person name="Das A."/>
            <person name="Kant S."/>
            <person name="Prusty A."/>
            <person name="Tripathy S."/>
        </authorList>
    </citation>
    <scope>NUCLEOTIDE SEQUENCE</scope>
    <source>
        <strain evidence="5">VB521301</strain>
    </source>
</reference>
<dbReference type="InterPro" id="IPR011006">
    <property type="entry name" value="CheY-like_superfamily"/>
</dbReference>
<dbReference type="SMART" id="SM00448">
    <property type="entry name" value="REC"/>
    <property type="match status" value="3"/>
</dbReference>
<dbReference type="GO" id="GO:0032993">
    <property type="term" value="C:protein-DNA complex"/>
    <property type="evidence" value="ECO:0007669"/>
    <property type="project" value="TreeGrafter"/>
</dbReference>
<feature type="domain" description="Response regulatory" evidence="3">
    <location>
        <begin position="2"/>
        <end position="116"/>
    </location>
</feature>
<dbReference type="InterPro" id="IPR000160">
    <property type="entry name" value="GGDEF_dom"/>
</dbReference>
<gene>
    <name evidence="5" type="ORF">DA73_0400003450</name>
</gene>
<dbReference type="PANTHER" id="PTHR48111">
    <property type="entry name" value="REGULATOR OF RPOS"/>
    <property type="match status" value="1"/>
</dbReference>
<comment type="caution">
    <text evidence="5">The sequence shown here is derived from an EMBL/GenBank/DDBJ whole genome shotgun (WGS) entry which is preliminary data.</text>
</comment>
<dbReference type="InterPro" id="IPR001789">
    <property type="entry name" value="Sig_transdc_resp-reg_receiver"/>
</dbReference>
<dbReference type="SMART" id="SM00267">
    <property type="entry name" value="GGDEF"/>
    <property type="match status" value="1"/>
</dbReference>
<dbReference type="Pfam" id="PF00990">
    <property type="entry name" value="GGDEF"/>
    <property type="match status" value="1"/>
</dbReference>
<dbReference type="EMBL" id="JHEG04000001">
    <property type="protein sequence ID" value="KAF3884636.1"/>
    <property type="molecule type" value="Genomic_DNA"/>
</dbReference>
<dbReference type="Gene3D" id="3.30.70.270">
    <property type="match status" value="1"/>
</dbReference>
<keyword evidence="1" id="KW-0238">DNA-binding</keyword>
<dbReference type="PANTHER" id="PTHR48111:SF15">
    <property type="entry name" value="OMPR SUBFAMILY"/>
    <property type="match status" value="1"/>
</dbReference>
<dbReference type="RefSeq" id="WP_050046130.1">
    <property type="nucleotide sequence ID" value="NZ_JHEG04000001.1"/>
</dbReference>
<dbReference type="SUPFAM" id="SSF52172">
    <property type="entry name" value="CheY-like"/>
    <property type="match status" value="3"/>
</dbReference>
<dbReference type="OrthoDB" id="442759at2"/>
<comment type="caution">
    <text evidence="2">Lacks conserved residue(s) required for the propagation of feature annotation.</text>
</comment>
<dbReference type="InterPro" id="IPR039420">
    <property type="entry name" value="WalR-like"/>
</dbReference>
<feature type="domain" description="GGDEF" evidence="4">
    <location>
        <begin position="436"/>
        <end position="570"/>
    </location>
</feature>
<organism evidence="5 6">
    <name type="scientific">Tolypothrix bouteillei VB521301</name>
    <dbReference type="NCBI Taxonomy" id="1479485"/>
    <lineage>
        <taxon>Bacteria</taxon>
        <taxon>Bacillati</taxon>
        <taxon>Cyanobacteriota</taxon>
        <taxon>Cyanophyceae</taxon>
        <taxon>Nostocales</taxon>
        <taxon>Tolypothrichaceae</taxon>
        <taxon>Tolypothrix</taxon>
    </lineage>
</organism>
<evidence type="ECO:0000256" key="1">
    <source>
        <dbReference type="ARBA" id="ARBA00023125"/>
    </source>
</evidence>
<feature type="domain" description="Response regulatory" evidence="3">
    <location>
        <begin position="280"/>
        <end position="396"/>
    </location>
</feature>
<dbReference type="GO" id="GO:0006355">
    <property type="term" value="P:regulation of DNA-templated transcription"/>
    <property type="evidence" value="ECO:0007669"/>
    <property type="project" value="TreeGrafter"/>
</dbReference>
<accession>A0A8S9SXT6</accession>
<evidence type="ECO:0000259" key="3">
    <source>
        <dbReference type="PROSITE" id="PS50110"/>
    </source>
</evidence>
<dbReference type="SUPFAM" id="SSF55073">
    <property type="entry name" value="Nucleotide cyclase"/>
    <property type="match status" value="1"/>
</dbReference>
<evidence type="ECO:0000313" key="5">
    <source>
        <dbReference type="EMBL" id="KAF3884636.1"/>
    </source>
</evidence>
<dbReference type="NCBIfam" id="TIGR00254">
    <property type="entry name" value="GGDEF"/>
    <property type="match status" value="1"/>
</dbReference>
<dbReference type="GO" id="GO:0000156">
    <property type="term" value="F:phosphorelay response regulator activity"/>
    <property type="evidence" value="ECO:0007669"/>
    <property type="project" value="TreeGrafter"/>
</dbReference>
<dbReference type="GO" id="GO:0005829">
    <property type="term" value="C:cytosol"/>
    <property type="evidence" value="ECO:0007669"/>
    <property type="project" value="TreeGrafter"/>
</dbReference>
<dbReference type="Proteomes" id="UP000029738">
    <property type="component" value="Unassembled WGS sequence"/>
</dbReference>
<dbReference type="GO" id="GO:0000976">
    <property type="term" value="F:transcription cis-regulatory region binding"/>
    <property type="evidence" value="ECO:0007669"/>
    <property type="project" value="TreeGrafter"/>
</dbReference>
<dbReference type="Gene3D" id="3.40.50.2300">
    <property type="match status" value="3"/>
</dbReference>
<feature type="modified residue" description="4-aspartylphosphate" evidence="2">
    <location>
        <position position="204"/>
    </location>
</feature>
<dbReference type="CDD" id="cd01949">
    <property type="entry name" value="GGDEF"/>
    <property type="match status" value="1"/>
</dbReference>
<sequence length="583" mass="65531">MKILLVEEDITATQMLKESLEMKQYSVDCAADSATAWELAEAFAYALILFNVALPKLDGITFCQKLRAKGNHTPIVLLTDRDSTTLEIAGLDAGADDCLVKTCELDELFARIRAVIRRVTLVQKLGQEFSPSLVELPVKNRLYFSSNVASANQQIHLLIVDNGELVSALTAEAKLRGIRVQTAKTLARARKIVASTQLDLIVLDLSFSNSLENGLELLVELSAVKSPVPVLVLTASGNFSDRVQAVKLGATGFLQKPVSPSEVMDAVTQVLQKSNIPEAKLLIVDDDPQILEFLRTLLSPWGFQLALLDNPQEFWETLEQFAPDLLILDWQMPYFSGVELCQVVRADLRWNQLPILFLSAHNDPETVQRVFTSGADDYVNKPIVESELIARILNRLERSKILQHLADIDTLTGLSNRRKFVQGFNYLLRLAKRQKQSLCFVFLDLDRFKSINDSYGHDTGDKVLKQLAELLKYDFRDEDIVARWGGEEFAIGLYGIDQQQCVERITRFLQTFRQHEFIDTQKQKFQVTFSAGIAEYPCDGTNLEELYHVADTQLYKAKISGRNQVLSSQSVSVKKEASLHISM</sequence>
<dbReference type="AlphaFoldDB" id="A0A8S9SXT6"/>
<keyword evidence="2" id="KW-0597">Phosphoprotein</keyword>
<feature type="modified residue" description="4-aspartylphosphate" evidence="2">
    <location>
        <position position="329"/>
    </location>
</feature>
<proteinExistence type="predicted"/>
<keyword evidence="6" id="KW-1185">Reference proteome</keyword>
<evidence type="ECO:0000256" key="2">
    <source>
        <dbReference type="PROSITE-ProRule" id="PRU00169"/>
    </source>
</evidence>
<dbReference type="FunFam" id="3.30.70.270:FF:000001">
    <property type="entry name" value="Diguanylate cyclase domain protein"/>
    <property type="match status" value="1"/>
</dbReference>
<dbReference type="InterPro" id="IPR029787">
    <property type="entry name" value="Nucleotide_cyclase"/>
</dbReference>
<protein>
    <submittedName>
        <fullName evidence="5">Response regulator</fullName>
    </submittedName>
</protein>
<dbReference type="Pfam" id="PF00072">
    <property type="entry name" value="Response_reg"/>
    <property type="match status" value="3"/>
</dbReference>
<dbReference type="CDD" id="cd00156">
    <property type="entry name" value="REC"/>
    <property type="match status" value="1"/>
</dbReference>
<dbReference type="PROSITE" id="PS50887">
    <property type="entry name" value="GGDEF"/>
    <property type="match status" value="1"/>
</dbReference>
<dbReference type="PROSITE" id="PS50110">
    <property type="entry name" value="RESPONSE_REGULATORY"/>
    <property type="match status" value="3"/>
</dbReference>
<evidence type="ECO:0000313" key="6">
    <source>
        <dbReference type="Proteomes" id="UP000029738"/>
    </source>
</evidence>
<reference evidence="5" key="1">
    <citation type="journal article" date="2015" name="Genome Announc.">
        <title>Draft Genome Sequence of Tolypothrix boutellei Strain VB521301.</title>
        <authorList>
            <person name="Chandrababunaidu M.M."/>
            <person name="Singh D."/>
            <person name="Sen D."/>
            <person name="Bhan S."/>
            <person name="Das S."/>
            <person name="Gupta A."/>
            <person name="Adhikary S.P."/>
            <person name="Tripathy S."/>
        </authorList>
    </citation>
    <scope>NUCLEOTIDE SEQUENCE</scope>
    <source>
        <strain evidence="5">VB521301</strain>
    </source>
</reference>
<feature type="domain" description="Response regulatory" evidence="3">
    <location>
        <begin position="155"/>
        <end position="271"/>
    </location>
</feature>
<evidence type="ECO:0000259" key="4">
    <source>
        <dbReference type="PROSITE" id="PS50887"/>
    </source>
</evidence>